<accession>A0A4U0FDS6</accession>
<dbReference type="InterPro" id="IPR003736">
    <property type="entry name" value="PAAI_dom"/>
</dbReference>
<evidence type="ECO:0000313" key="9">
    <source>
        <dbReference type="EMBL" id="TJY42950.1"/>
    </source>
</evidence>
<dbReference type="NCBIfam" id="TIGR00369">
    <property type="entry name" value="unchar_dom_1"/>
    <property type="match status" value="1"/>
</dbReference>
<gene>
    <name evidence="9" type="ORF">E5161_08310</name>
</gene>
<dbReference type="EC" id="3.1.2.20" evidence="5"/>
<evidence type="ECO:0000256" key="3">
    <source>
        <dbReference type="ARBA" id="ARBA00036002"/>
    </source>
</evidence>
<evidence type="ECO:0000256" key="2">
    <source>
        <dbReference type="ARBA" id="ARBA00035880"/>
    </source>
</evidence>
<feature type="domain" description="Thioesterase" evidence="8">
    <location>
        <begin position="52"/>
        <end position="126"/>
    </location>
</feature>
<dbReference type="Proteomes" id="UP000309673">
    <property type="component" value="Unassembled WGS sequence"/>
</dbReference>
<evidence type="ECO:0000259" key="8">
    <source>
        <dbReference type="Pfam" id="PF03061"/>
    </source>
</evidence>
<dbReference type="PANTHER" id="PTHR43240:SF20">
    <property type="entry name" value="MEDIUM_LONG-CHAIN ACYL-COA THIOESTERASE YIGI"/>
    <property type="match status" value="1"/>
</dbReference>
<organism evidence="9 10">
    <name type="scientific">Cohnella pontilimi</name>
    <dbReference type="NCBI Taxonomy" id="2564100"/>
    <lineage>
        <taxon>Bacteria</taxon>
        <taxon>Bacillati</taxon>
        <taxon>Bacillota</taxon>
        <taxon>Bacilli</taxon>
        <taxon>Bacillales</taxon>
        <taxon>Paenibacillaceae</taxon>
        <taxon>Cohnella</taxon>
    </lineage>
</organism>
<dbReference type="OrthoDB" id="2139465at2"/>
<dbReference type="CDD" id="cd03443">
    <property type="entry name" value="PaaI_thioesterase"/>
    <property type="match status" value="1"/>
</dbReference>
<evidence type="ECO:0000256" key="1">
    <source>
        <dbReference type="ARBA" id="ARBA00022801"/>
    </source>
</evidence>
<evidence type="ECO:0000256" key="4">
    <source>
        <dbReference type="ARBA" id="ARBA00038381"/>
    </source>
</evidence>
<evidence type="ECO:0000256" key="5">
    <source>
        <dbReference type="ARBA" id="ARBA00038894"/>
    </source>
</evidence>
<dbReference type="InterPro" id="IPR029069">
    <property type="entry name" value="HotDog_dom_sf"/>
</dbReference>
<dbReference type="Pfam" id="PF03061">
    <property type="entry name" value="4HBT"/>
    <property type="match status" value="1"/>
</dbReference>
<evidence type="ECO:0000256" key="7">
    <source>
        <dbReference type="ARBA" id="ARBA00048062"/>
    </source>
</evidence>
<dbReference type="GO" id="GO:0047617">
    <property type="term" value="F:fatty acyl-CoA hydrolase activity"/>
    <property type="evidence" value="ECO:0007669"/>
    <property type="project" value="UniProtKB-EC"/>
</dbReference>
<dbReference type="AlphaFoldDB" id="A0A4U0FDS6"/>
<dbReference type="SUPFAM" id="SSF54637">
    <property type="entry name" value="Thioesterase/thiol ester dehydrase-isomerase"/>
    <property type="match status" value="1"/>
</dbReference>
<dbReference type="PANTHER" id="PTHR43240">
    <property type="entry name" value="1,4-DIHYDROXY-2-NAPHTHOYL-COA THIOESTERASE 1"/>
    <property type="match status" value="1"/>
</dbReference>
<keyword evidence="10" id="KW-1185">Reference proteome</keyword>
<evidence type="ECO:0000256" key="6">
    <source>
        <dbReference type="ARBA" id="ARBA00040062"/>
    </source>
</evidence>
<sequence length="141" mass="15581">MNMANIHPQLERWQKKAESTFWGLLGCEFVELTEKQITVSLDIKPHHLNLIGILHGGVHATLIDSAMGLMAMVARPQDSVVTTNLNLNYVAPTGKGKIIVTAEIVHISRKMVTTQAYARNDNGDLLAFGTGTFRVIEKQDN</sequence>
<comment type="caution">
    <text evidence="9">The sequence shown here is derived from an EMBL/GenBank/DDBJ whole genome shotgun (WGS) entry which is preliminary data.</text>
</comment>
<name>A0A4U0FDS6_9BACL</name>
<dbReference type="EMBL" id="SUPK01000003">
    <property type="protein sequence ID" value="TJY42950.1"/>
    <property type="molecule type" value="Genomic_DNA"/>
</dbReference>
<comment type="catalytic activity">
    <reaction evidence="3">
        <text>a long-chain fatty acyl-CoA + H2O = a long-chain fatty acid + CoA + H(+)</text>
        <dbReference type="Rhea" id="RHEA:67680"/>
        <dbReference type="ChEBI" id="CHEBI:15377"/>
        <dbReference type="ChEBI" id="CHEBI:15378"/>
        <dbReference type="ChEBI" id="CHEBI:57287"/>
        <dbReference type="ChEBI" id="CHEBI:57560"/>
        <dbReference type="ChEBI" id="CHEBI:83139"/>
    </reaction>
</comment>
<comment type="catalytic activity">
    <reaction evidence="2">
        <text>a fatty acyl-CoA + H2O = a fatty acid + CoA + H(+)</text>
        <dbReference type="Rhea" id="RHEA:16781"/>
        <dbReference type="ChEBI" id="CHEBI:15377"/>
        <dbReference type="ChEBI" id="CHEBI:15378"/>
        <dbReference type="ChEBI" id="CHEBI:28868"/>
        <dbReference type="ChEBI" id="CHEBI:57287"/>
        <dbReference type="ChEBI" id="CHEBI:77636"/>
        <dbReference type="EC" id="3.1.2.20"/>
    </reaction>
</comment>
<protein>
    <recommendedName>
        <fullName evidence="6">Medium/long-chain acyl-CoA thioesterase YigI</fullName>
        <ecNumber evidence="5">3.1.2.20</ecNumber>
    </recommendedName>
</protein>
<proteinExistence type="inferred from homology"/>
<dbReference type="Gene3D" id="3.10.129.10">
    <property type="entry name" value="Hotdog Thioesterase"/>
    <property type="match status" value="1"/>
</dbReference>
<keyword evidence="1" id="KW-0378">Hydrolase</keyword>
<comment type="catalytic activity">
    <reaction evidence="7">
        <text>a medium-chain fatty acyl-CoA + H2O = a medium-chain fatty acid + CoA + H(+)</text>
        <dbReference type="Rhea" id="RHEA:68184"/>
        <dbReference type="ChEBI" id="CHEBI:15377"/>
        <dbReference type="ChEBI" id="CHEBI:15378"/>
        <dbReference type="ChEBI" id="CHEBI:57287"/>
        <dbReference type="ChEBI" id="CHEBI:59558"/>
        <dbReference type="ChEBI" id="CHEBI:90546"/>
    </reaction>
</comment>
<dbReference type="InterPro" id="IPR006683">
    <property type="entry name" value="Thioestr_dom"/>
</dbReference>
<evidence type="ECO:0000313" key="10">
    <source>
        <dbReference type="Proteomes" id="UP000309673"/>
    </source>
</evidence>
<comment type="similarity">
    <text evidence="4">Belongs to the YigI thioesterase family.</text>
</comment>
<reference evidence="9 10" key="1">
    <citation type="submission" date="2019-04" db="EMBL/GenBank/DDBJ databases">
        <title>Cohnella sp. nov., isolated from soil.</title>
        <authorList>
            <person name="Kim W."/>
        </authorList>
    </citation>
    <scope>NUCLEOTIDE SEQUENCE [LARGE SCALE GENOMIC DNA]</scope>
    <source>
        <strain evidence="9 10">CAU 1483</strain>
    </source>
</reference>